<evidence type="ECO:0000313" key="2">
    <source>
        <dbReference type="Proteomes" id="UP000036520"/>
    </source>
</evidence>
<protein>
    <submittedName>
        <fullName evidence="1">Uncharacterized protein</fullName>
    </submittedName>
</protein>
<dbReference type="RefSeq" id="WP_048640284.1">
    <property type="nucleotide sequence ID" value="NZ_CP012040.1"/>
</dbReference>
<dbReference type="Proteomes" id="UP000036520">
    <property type="component" value="Chromosome"/>
</dbReference>
<dbReference type="KEGG" id="camu:CA2015_0302"/>
<proteinExistence type="predicted"/>
<name>A0A0H4PNF2_9BACT</name>
<gene>
    <name evidence="1" type="ORF">CA2015_0302</name>
</gene>
<sequence length="104" mass="12054">MADFEAIYARNRLSIAYFGFKVIGAGYVSIYDGTRWSEERNTIYQLPPGVEQFYLLASNLEYDMRIRKVIFPEDRTEGHVNVPFLITLEGTYQQVEGLKYGNDI</sequence>
<evidence type="ECO:0000313" key="1">
    <source>
        <dbReference type="EMBL" id="AKP49782.1"/>
    </source>
</evidence>
<accession>A0A0H4PNF2</accession>
<dbReference type="EMBL" id="CP012040">
    <property type="protein sequence ID" value="AKP49782.1"/>
    <property type="molecule type" value="Genomic_DNA"/>
</dbReference>
<organism evidence="1 2">
    <name type="scientific">Cyclobacterium amurskyense</name>
    <dbReference type="NCBI Taxonomy" id="320787"/>
    <lineage>
        <taxon>Bacteria</taxon>
        <taxon>Pseudomonadati</taxon>
        <taxon>Bacteroidota</taxon>
        <taxon>Cytophagia</taxon>
        <taxon>Cytophagales</taxon>
        <taxon>Cyclobacteriaceae</taxon>
        <taxon>Cyclobacterium</taxon>
    </lineage>
</organism>
<keyword evidence="2" id="KW-1185">Reference proteome</keyword>
<dbReference type="AlphaFoldDB" id="A0A0H4PNF2"/>
<reference evidence="1 2" key="1">
    <citation type="submission" date="2015-07" db="EMBL/GenBank/DDBJ databases">
        <authorList>
            <person name="Kim K.M."/>
        </authorList>
    </citation>
    <scope>NUCLEOTIDE SEQUENCE [LARGE SCALE GENOMIC DNA]</scope>
    <source>
        <strain evidence="1 2">KCTC 12363</strain>
    </source>
</reference>
<dbReference type="OrthoDB" id="9799980at2"/>